<feature type="compositionally biased region" description="Low complexity" evidence="3">
    <location>
        <begin position="492"/>
        <end position="509"/>
    </location>
</feature>
<feature type="region of interest" description="Disordered" evidence="3">
    <location>
        <begin position="492"/>
        <end position="522"/>
    </location>
</feature>
<name>A0ABN8QJQ3_9CNID</name>
<organism evidence="5 6">
    <name type="scientific">Porites lobata</name>
    <dbReference type="NCBI Taxonomy" id="104759"/>
    <lineage>
        <taxon>Eukaryota</taxon>
        <taxon>Metazoa</taxon>
        <taxon>Cnidaria</taxon>
        <taxon>Anthozoa</taxon>
        <taxon>Hexacorallia</taxon>
        <taxon>Scleractinia</taxon>
        <taxon>Fungiina</taxon>
        <taxon>Poritidae</taxon>
        <taxon>Porites</taxon>
    </lineage>
</organism>
<feature type="compositionally biased region" description="Polar residues" evidence="3">
    <location>
        <begin position="1"/>
        <end position="21"/>
    </location>
</feature>
<feature type="region of interest" description="Disordered" evidence="3">
    <location>
        <begin position="1"/>
        <end position="25"/>
    </location>
</feature>
<keyword evidence="1" id="KW-0863">Zinc-finger</keyword>
<evidence type="ECO:0000259" key="4">
    <source>
        <dbReference type="SMART" id="SM00184"/>
    </source>
</evidence>
<evidence type="ECO:0000313" key="6">
    <source>
        <dbReference type="Proteomes" id="UP001159405"/>
    </source>
</evidence>
<sequence length="633" mass="72365">MNQPTPQKNKDIQQTSSSQKEPSFEKMMETFQKALSSHYENSGQPLYNAEDMRKFSEIYAPGLFDVLLSSILRDDSRLSEDRKTLQEQRTVALLHIMTYFRSQKSCPLQKDLGLYMHQHGLSRAGLNNGPIFGFSVAPRSIDRHNINLRQQYASLLKQKIEQSVKEGTSMILLLDDFHNIHTIRMPDNLKLSKATHMASVLLDIHLEIPAVKKPNAQCVHSVLKITFRGQETVCRGGIVKRYIQELFTESLKSHHHSFLTSLPQQCQQLKAKDIQKQIKQFRLTSHLNQNPFRTSLIITGTLCGWLLIRHKVLAKFKFCKDIEFLYLVNLLEEILPLVFFQYDSIFCSGNLELYINVMIRKVAEVLLKLFQDVAQNIGKSKKVTDNPSSQSQNKRQKFHLQTFNEIVDTKSLPLSYKHLDSNPQYPNPAILCDYSNCAVTQDTDQFVRLACCHTFHQECYLRNNSNCPICTKPLLKKVAMLADTFNLSLLTPTKSSSSTTNAETSNLSSEEPDTELTPNNSRQPIFYESDEWEQFVDHALANVTVPQPPSLRVQGQQQECQQQHPKQPHCQDQGVNHQSATSKSKHQHHISEQCRQQIPFFPQSVSQATMNGRRGSNACTFIALYLAKVIMPT</sequence>
<protein>
    <recommendedName>
        <fullName evidence="4">RING-type domain-containing protein</fullName>
    </recommendedName>
</protein>
<keyword evidence="1" id="KW-0479">Metal-binding</keyword>
<feature type="domain" description="RING-type" evidence="4">
    <location>
        <begin position="437"/>
        <end position="470"/>
    </location>
</feature>
<evidence type="ECO:0000256" key="3">
    <source>
        <dbReference type="SAM" id="MobiDB-lite"/>
    </source>
</evidence>
<dbReference type="EMBL" id="CALNXK010000134">
    <property type="protein sequence ID" value="CAH3165735.1"/>
    <property type="molecule type" value="Genomic_DNA"/>
</dbReference>
<evidence type="ECO:0000313" key="5">
    <source>
        <dbReference type="EMBL" id="CAH3165735.1"/>
    </source>
</evidence>
<evidence type="ECO:0000256" key="2">
    <source>
        <dbReference type="ARBA" id="ARBA00022833"/>
    </source>
</evidence>
<reference evidence="5 6" key="1">
    <citation type="submission" date="2022-05" db="EMBL/GenBank/DDBJ databases">
        <authorList>
            <consortium name="Genoscope - CEA"/>
            <person name="William W."/>
        </authorList>
    </citation>
    <scope>NUCLEOTIDE SEQUENCE [LARGE SCALE GENOMIC DNA]</scope>
</reference>
<keyword evidence="6" id="KW-1185">Reference proteome</keyword>
<dbReference type="SUPFAM" id="SSF57850">
    <property type="entry name" value="RING/U-box"/>
    <property type="match status" value="1"/>
</dbReference>
<proteinExistence type="predicted"/>
<feature type="region of interest" description="Disordered" evidence="3">
    <location>
        <begin position="550"/>
        <end position="592"/>
    </location>
</feature>
<accession>A0ABN8QJQ3</accession>
<dbReference type="InterPro" id="IPR001841">
    <property type="entry name" value="Znf_RING"/>
</dbReference>
<evidence type="ECO:0000256" key="1">
    <source>
        <dbReference type="ARBA" id="ARBA00022771"/>
    </source>
</evidence>
<keyword evidence="2" id="KW-0862">Zinc</keyword>
<comment type="caution">
    <text evidence="5">The sequence shown here is derived from an EMBL/GenBank/DDBJ whole genome shotgun (WGS) entry which is preliminary data.</text>
</comment>
<feature type="compositionally biased region" description="Low complexity" evidence="3">
    <location>
        <begin position="554"/>
        <end position="573"/>
    </location>
</feature>
<dbReference type="Proteomes" id="UP001159405">
    <property type="component" value="Unassembled WGS sequence"/>
</dbReference>
<dbReference type="SMART" id="SM00184">
    <property type="entry name" value="RING"/>
    <property type="match status" value="1"/>
</dbReference>
<gene>
    <name evidence="5" type="ORF">PLOB_00007389</name>
</gene>